<dbReference type="GO" id="GO:0016192">
    <property type="term" value="P:vesicle-mediated transport"/>
    <property type="evidence" value="ECO:0007669"/>
    <property type="project" value="TreeGrafter"/>
</dbReference>
<sequence length="523" mass="56420">MDNHFDIIVLGTGLTESITAAALSKAGFKVAHIDPNPYYGGDEASLSLDELVQWVDHYKEDNHSVTHYGEVPPHARQYSVSLAPSVIPSIGPFISSLIASGVSRYGSFKLLGRVVIYDGGILKNVPQSKDDIFQSKAMSLLEKRRVTRFLMFAAGEFENSKELHGQENSPLLDFLHRIFLLSEATARAITYALGYCCFISETTLPALHRIRAYLKASGRYGSSSFLVGYYGGSGEIAQGFCRAAAVRGGVYILGRSVTGISSVDPTELENPVLTSDLPRFAVEVDDFPDRLHCRCLISSTTLLPGHLRTLADVSRPSISSCSSPRPFAMARCIAIVNGPITLPLDTEGSGTSEVSDSSLLVFPPGSLSGGSAISAVHVMTAGPGTMSAPSGKGILYISMPLHTNSIHSAEILLRPYLTAVLSLFRAEQQQQKTLICSTFYMQELVSCLSSTSDSLVGLLAVPSFSPHTTQGVDEAAIVAEAIFRKAASCLNGERKEINQGCEQHVFWPLLDEVEEGEGNDMQW</sequence>
<dbReference type="Pfam" id="PF00996">
    <property type="entry name" value="GDI"/>
    <property type="match status" value="1"/>
</dbReference>
<name>A0A9P6ZIC5_9AGAM</name>
<protein>
    <submittedName>
        <fullName evidence="2">FAD/NAD-P-binding domain-containing protein</fullName>
    </submittedName>
</protein>
<dbReference type="InterPro" id="IPR036188">
    <property type="entry name" value="FAD/NAD-bd_sf"/>
</dbReference>
<dbReference type="OrthoDB" id="9446342at2759"/>
<dbReference type="GO" id="GO:0007264">
    <property type="term" value="P:small GTPase-mediated signal transduction"/>
    <property type="evidence" value="ECO:0007669"/>
    <property type="project" value="InterPro"/>
</dbReference>
<dbReference type="GO" id="GO:0005634">
    <property type="term" value="C:nucleus"/>
    <property type="evidence" value="ECO:0007669"/>
    <property type="project" value="TreeGrafter"/>
</dbReference>
<dbReference type="Gene3D" id="3.30.519.10">
    <property type="entry name" value="Guanine Nucleotide Dissociation Inhibitor, domain 2"/>
    <property type="match status" value="1"/>
</dbReference>
<comment type="similarity">
    <text evidence="1">Belongs to the Rab GDI family.</text>
</comment>
<keyword evidence="3" id="KW-1185">Reference proteome</keyword>
<dbReference type="GO" id="GO:0005968">
    <property type="term" value="C:Rab-protein geranylgeranyltransferase complex"/>
    <property type="evidence" value="ECO:0007669"/>
    <property type="project" value="TreeGrafter"/>
</dbReference>
<dbReference type="PRINTS" id="PR00891">
    <property type="entry name" value="RABGDIREP"/>
</dbReference>
<dbReference type="SUPFAM" id="SSF51905">
    <property type="entry name" value="FAD/NAD(P)-binding domain"/>
    <property type="match status" value="1"/>
</dbReference>
<evidence type="ECO:0000313" key="2">
    <source>
        <dbReference type="EMBL" id="KAG1766509.1"/>
    </source>
</evidence>
<gene>
    <name evidence="2" type="ORF">EV702DRAFT_1150050</name>
</gene>
<dbReference type="EMBL" id="JABBWD010000095">
    <property type="protein sequence ID" value="KAG1766509.1"/>
    <property type="molecule type" value="Genomic_DNA"/>
</dbReference>
<dbReference type="Gene3D" id="3.50.50.60">
    <property type="entry name" value="FAD/NAD(P)-binding domain"/>
    <property type="match status" value="2"/>
</dbReference>
<dbReference type="GO" id="GO:0005829">
    <property type="term" value="C:cytosol"/>
    <property type="evidence" value="ECO:0007669"/>
    <property type="project" value="TreeGrafter"/>
</dbReference>
<proteinExistence type="inferred from homology"/>
<comment type="caution">
    <text evidence="2">The sequence shown here is derived from an EMBL/GenBank/DDBJ whole genome shotgun (WGS) entry which is preliminary data.</text>
</comment>
<organism evidence="2 3">
    <name type="scientific">Suillus placidus</name>
    <dbReference type="NCBI Taxonomy" id="48579"/>
    <lineage>
        <taxon>Eukaryota</taxon>
        <taxon>Fungi</taxon>
        <taxon>Dikarya</taxon>
        <taxon>Basidiomycota</taxon>
        <taxon>Agaricomycotina</taxon>
        <taxon>Agaricomycetes</taxon>
        <taxon>Agaricomycetidae</taxon>
        <taxon>Boletales</taxon>
        <taxon>Suillineae</taxon>
        <taxon>Suillaceae</taxon>
        <taxon>Suillus</taxon>
    </lineage>
</organism>
<evidence type="ECO:0000256" key="1">
    <source>
        <dbReference type="ARBA" id="ARBA00005593"/>
    </source>
</evidence>
<dbReference type="Proteomes" id="UP000714275">
    <property type="component" value="Unassembled WGS sequence"/>
</dbReference>
<reference evidence="2" key="1">
    <citation type="journal article" date="2020" name="New Phytol.">
        <title>Comparative genomics reveals dynamic genome evolution in host specialist ectomycorrhizal fungi.</title>
        <authorList>
            <person name="Lofgren L.A."/>
            <person name="Nguyen N.H."/>
            <person name="Vilgalys R."/>
            <person name="Ruytinx J."/>
            <person name="Liao H.L."/>
            <person name="Branco S."/>
            <person name="Kuo A."/>
            <person name="LaButti K."/>
            <person name="Lipzen A."/>
            <person name="Andreopoulos W."/>
            <person name="Pangilinan J."/>
            <person name="Riley R."/>
            <person name="Hundley H."/>
            <person name="Na H."/>
            <person name="Barry K."/>
            <person name="Grigoriev I.V."/>
            <person name="Stajich J.E."/>
            <person name="Kennedy P.G."/>
        </authorList>
    </citation>
    <scope>NUCLEOTIDE SEQUENCE</scope>
    <source>
        <strain evidence="2">DOB743</strain>
    </source>
</reference>
<dbReference type="InterPro" id="IPR018203">
    <property type="entry name" value="GDP_dissociation_inhibitor"/>
</dbReference>
<dbReference type="GO" id="GO:0005092">
    <property type="term" value="F:GDP-dissociation inhibitor activity"/>
    <property type="evidence" value="ECO:0007669"/>
    <property type="project" value="InterPro"/>
</dbReference>
<dbReference type="PANTHER" id="PTHR11787">
    <property type="entry name" value="RAB GDP-DISSOCIATION INHIBITOR"/>
    <property type="match status" value="1"/>
</dbReference>
<evidence type="ECO:0000313" key="3">
    <source>
        <dbReference type="Proteomes" id="UP000714275"/>
    </source>
</evidence>
<accession>A0A9P6ZIC5</accession>
<dbReference type="PANTHER" id="PTHR11787:SF4">
    <property type="entry name" value="CHM, RAB ESCORT PROTEIN 1"/>
    <property type="match status" value="1"/>
</dbReference>
<dbReference type="SUPFAM" id="SSF54373">
    <property type="entry name" value="FAD-linked reductases, C-terminal domain"/>
    <property type="match status" value="1"/>
</dbReference>
<dbReference type="AlphaFoldDB" id="A0A9P6ZIC5"/>